<dbReference type="STRING" id="507626.LOKO_00229"/>
<reference evidence="1 2" key="1">
    <citation type="journal article" date="2016" name="Genome Announc.">
        <title>Draft Genome Sequence of 'Halomonas chromatireducens' Strain AGD 8-3, a Haloalkaliphilic Chromate- and Selenite-Reducing Gammaproteobacterium.</title>
        <authorList>
            <person name="Sharko F.S."/>
            <person name="Shapovalova A.A."/>
            <person name="Tsygankova S.V."/>
            <person name="Komova A.V."/>
            <person name="Boulygina E.S."/>
            <person name="Teslyuk A.B."/>
            <person name="Gotovtsev P.M."/>
            <person name="Namsaraev Z.B."/>
            <person name="Khijniak T.V."/>
            <person name="Nedoluzhko A.V."/>
            <person name="Vasilov R.G."/>
        </authorList>
    </citation>
    <scope>NUCLEOTIDE SEQUENCE [LARGE SCALE GENOMIC DNA]</scope>
    <source>
        <strain evidence="1 2">AGD 8-3</strain>
    </source>
</reference>
<keyword evidence="2" id="KW-1185">Reference proteome</keyword>
<dbReference type="Proteomes" id="UP000063387">
    <property type="component" value="Chromosome"/>
</dbReference>
<dbReference type="AlphaFoldDB" id="A0A0X8HB10"/>
<dbReference type="PROSITE" id="PS51257">
    <property type="entry name" value="PROKAR_LIPOPROTEIN"/>
    <property type="match status" value="1"/>
</dbReference>
<proteinExistence type="predicted"/>
<dbReference type="RefSeq" id="WP_066443915.1">
    <property type="nucleotide sequence ID" value="NZ_CP014226.1"/>
</dbReference>
<evidence type="ECO:0000313" key="1">
    <source>
        <dbReference type="EMBL" id="AMC99326.1"/>
    </source>
</evidence>
<protein>
    <submittedName>
        <fullName evidence="1">Uncharacterized protein</fullName>
    </submittedName>
</protein>
<dbReference type="EMBL" id="CP014226">
    <property type="protein sequence ID" value="AMC99326.1"/>
    <property type="molecule type" value="Genomic_DNA"/>
</dbReference>
<dbReference type="KEGG" id="hco:LOKO_00229"/>
<reference evidence="1 2" key="2">
    <citation type="submission" date="2016-02" db="EMBL/GenBank/DDBJ databases">
        <authorList>
            <person name="Wen L."/>
            <person name="He K."/>
            <person name="Yang H."/>
        </authorList>
    </citation>
    <scope>NUCLEOTIDE SEQUENCE [LARGE SCALE GENOMIC DNA]</scope>
    <source>
        <strain evidence="1 2">AGD 8-3</strain>
    </source>
</reference>
<name>A0A0X8HB10_9GAMM</name>
<dbReference type="PATRIC" id="fig|507626.3.peg.224"/>
<organism evidence="1 2">
    <name type="scientific">Halomonas chromatireducens</name>
    <dbReference type="NCBI Taxonomy" id="507626"/>
    <lineage>
        <taxon>Bacteria</taxon>
        <taxon>Pseudomonadati</taxon>
        <taxon>Pseudomonadota</taxon>
        <taxon>Gammaproteobacteria</taxon>
        <taxon>Oceanospirillales</taxon>
        <taxon>Halomonadaceae</taxon>
        <taxon>Halomonas</taxon>
    </lineage>
</organism>
<gene>
    <name evidence="1" type="ORF">LOKO_00229</name>
</gene>
<accession>A0A0X8HB10</accession>
<sequence length="214" mass="22648">MILTRLLPKPSHHRRRWRLLAPFCLAGLLTGCLALPQTGLFAFRLAVTSLGVEEVRIGPYAVDARLDTSDIMSLALSSLGAGSLPVQATLAMGLGLPTGMPPVQMSGFRWTLDMPGVEPVSGNYQQDVTLTSGDDANLRLPVAFDLLGGDRDRLAPMVELASQLARQGELPAGSELAITPGSLRGLGVTLPAGLWTPTLRFAVGQNGELTPQRG</sequence>
<evidence type="ECO:0000313" key="2">
    <source>
        <dbReference type="Proteomes" id="UP000063387"/>
    </source>
</evidence>